<sequence>EQFSIMETDKSKMRKIALQPSSIVQYTNEISTTSFTPLQKELLDATLEHADLSIMLGASEVHEMGKMMISLNKSKKVLDIGTFTGASALAFGNRTPR</sequence>
<name>A0AAV5SS16_9BILA</name>
<reference evidence="5" key="1">
    <citation type="submission" date="2023-10" db="EMBL/GenBank/DDBJ databases">
        <title>Genome assembly of Pristionchus species.</title>
        <authorList>
            <person name="Yoshida K."/>
            <person name="Sommer R.J."/>
        </authorList>
    </citation>
    <scope>NUCLEOTIDE SEQUENCE</scope>
    <source>
        <strain evidence="5">RS0144</strain>
    </source>
</reference>
<dbReference type="GO" id="GO:0032259">
    <property type="term" value="P:methylation"/>
    <property type="evidence" value="ECO:0007669"/>
    <property type="project" value="UniProtKB-KW"/>
</dbReference>
<dbReference type="Proteomes" id="UP001432027">
    <property type="component" value="Unassembled WGS sequence"/>
</dbReference>
<protein>
    <recommendedName>
        <fullName evidence="7">Methyltransferase</fullName>
    </recommendedName>
</protein>
<dbReference type="Pfam" id="PF01596">
    <property type="entry name" value="Methyltransf_3"/>
    <property type="match status" value="1"/>
</dbReference>
<keyword evidence="1" id="KW-0489">Methyltransferase</keyword>
<evidence type="ECO:0008006" key="7">
    <source>
        <dbReference type="Google" id="ProtNLM"/>
    </source>
</evidence>
<dbReference type="Gene3D" id="3.40.50.150">
    <property type="entry name" value="Vaccinia Virus protein VP39"/>
    <property type="match status" value="1"/>
</dbReference>
<comment type="caution">
    <text evidence="5">The sequence shown here is derived from an EMBL/GenBank/DDBJ whole genome shotgun (WGS) entry which is preliminary data.</text>
</comment>
<keyword evidence="2" id="KW-0808">Transferase</keyword>
<evidence type="ECO:0000313" key="6">
    <source>
        <dbReference type="Proteomes" id="UP001432027"/>
    </source>
</evidence>
<comment type="similarity">
    <text evidence="4">Belongs to the class I-like SAM-binding methyltransferase superfamily. Cation-dependent O-methyltransferase family.</text>
</comment>
<keyword evidence="6" id="KW-1185">Reference proteome</keyword>
<evidence type="ECO:0000256" key="2">
    <source>
        <dbReference type="ARBA" id="ARBA00022679"/>
    </source>
</evidence>
<accession>A0AAV5SS16</accession>
<dbReference type="AlphaFoldDB" id="A0AAV5SS16"/>
<evidence type="ECO:0000256" key="3">
    <source>
        <dbReference type="ARBA" id="ARBA00022691"/>
    </source>
</evidence>
<dbReference type="InterPro" id="IPR029063">
    <property type="entry name" value="SAM-dependent_MTases_sf"/>
</dbReference>
<proteinExistence type="inferred from homology"/>
<feature type="non-terminal residue" evidence="5">
    <location>
        <position position="1"/>
    </location>
</feature>
<gene>
    <name evidence="5" type="ORF">PENTCL1PPCAC_8113</name>
</gene>
<dbReference type="SUPFAM" id="SSF53335">
    <property type="entry name" value="S-adenosyl-L-methionine-dependent methyltransferases"/>
    <property type="match status" value="1"/>
</dbReference>
<organism evidence="5 6">
    <name type="scientific">Pristionchus entomophagus</name>
    <dbReference type="NCBI Taxonomy" id="358040"/>
    <lineage>
        <taxon>Eukaryota</taxon>
        <taxon>Metazoa</taxon>
        <taxon>Ecdysozoa</taxon>
        <taxon>Nematoda</taxon>
        <taxon>Chromadorea</taxon>
        <taxon>Rhabditida</taxon>
        <taxon>Rhabditina</taxon>
        <taxon>Diplogasteromorpha</taxon>
        <taxon>Diplogasteroidea</taxon>
        <taxon>Neodiplogasteridae</taxon>
        <taxon>Pristionchus</taxon>
    </lineage>
</organism>
<dbReference type="EMBL" id="BTSX01000002">
    <property type="protein sequence ID" value="GMS85938.1"/>
    <property type="molecule type" value="Genomic_DNA"/>
</dbReference>
<dbReference type="InterPro" id="IPR002935">
    <property type="entry name" value="SAM_O-MeTrfase"/>
</dbReference>
<evidence type="ECO:0000313" key="5">
    <source>
        <dbReference type="EMBL" id="GMS85938.1"/>
    </source>
</evidence>
<evidence type="ECO:0000256" key="1">
    <source>
        <dbReference type="ARBA" id="ARBA00022603"/>
    </source>
</evidence>
<keyword evidence="3" id="KW-0949">S-adenosyl-L-methionine</keyword>
<evidence type="ECO:0000256" key="4">
    <source>
        <dbReference type="ARBA" id="ARBA00023453"/>
    </source>
</evidence>
<dbReference type="GO" id="GO:0008171">
    <property type="term" value="F:O-methyltransferase activity"/>
    <property type="evidence" value="ECO:0007669"/>
    <property type="project" value="InterPro"/>
</dbReference>